<reference evidence="2 3" key="1">
    <citation type="submission" date="2019-11" db="EMBL/GenBank/DDBJ databases">
        <title>Whole genome sequence of Oryza granulata.</title>
        <authorList>
            <person name="Li W."/>
        </authorList>
    </citation>
    <scope>NUCLEOTIDE SEQUENCE [LARGE SCALE GENOMIC DNA]</scope>
    <source>
        <strain evidence="3">cv. Menghai</strain>
        <tissue evidence="2">Leaf</tissue>
    </source>
</reference>
<gene>
    <name evidence="2" type="ORF">E2562_023978</name>
</gene>
<dbReference type="Proteomes" id="UP000479710">
    <property type="component" value="Unassembled WGS sequence"/>
</dbReference>
<evidence type="ECO:0000313" key="2">
    <source>
        <dbReference type="EMBL" id="KAF0893348.1"/>
    </source>
</evidence>
<feature type="compositionally biased region" description="Basic and acidic residues" evidence="1">
    <location>
        <begin position="42"/>
        <end position="52"/>
    </location>
</feature>
<dbReference type="EMBL" id="SPHZ02000011">
    <property type="protein sequence ID" value="KAF0893348.1"/>
    <property type="molecule type" value="Genomic_DNA"/>
</dbReference>
<feature type="region of interest" description="Disordered" evidence="1">
    <location>
        <begin position="1"/>
        <end position="77"/>
    </location>
</feature>
<sequence length="92" mass="9594">MWRADTSQVYGGGRDGDEAAVGRGGGSTGVGDGGCEDEQEEVDGKERLEADNKGGGGSGMGEEVEQVEVVSRHRRRGGKEARIIWISGAEEA</sequence>
<accession>A0A6G1BYY5</accession>
<organism evidence="2 3">
    <name type="scientific">Oryza meyeriana var. granulata</name>
    <dbReference type="NCBI Taxonomy" id="110450"/>
    <lineage>
        <taxon>Eukaryota</taxon>
        <taxon>Viridiplantae</taxon>
        <taxon>Streptophyta</taxon>
        <taxon>Embryophyta</taxon>
        <taxon>Tracheophyta</taxon>
        <taxon>Spermatophyta</taxon>
        <taxon>Magnoliopsida</taxon>
        <taxon>Liliopsida</taxon>
        <taxon>Poales</taxon>
        <taxon>Poaceae</taxon>
        <taxon>BOP clade</taxon>
        <taxon>Oryzoideae</taxon>
        <taxon>Oryzeae</taxon>
        <taxon>Oryzinae</taxon>
        <taxon>Oryza</taxon>
        <taxon>Oryza meyeriana</taxon>
    </lineage>
</organism>
<name>A0A6G1BYY5_9ORYZ</name>
<keyword evidence="3" id="KW-1185">Reference proteome</keyword>
<evidence type="ECO:0000256" key="1">
    <source>
        <dbReference type="SAM" id="MobiDB-lite"/>
    </source>
</evidence>
<protein>
    <recommendedName>
        <fullName evidence="4">DUF834 domain-containing protein</fullName>
    </recommendedName>
</protein>
<comment type="caution">
    <text evidence="2">The sequence shown here is derived from an EMBL/GenBank/DDBJ whole genome shotgun (WGS) entry which is preliminary data.</text>
</comment>
<evidence type="ECO:0008006" key="4">
    <source>
        <dbReference type="Google" id="ProtNLM"/>
    </source>
</evidence>
<proteinExistence type="predicted"/>
<evidence type="ECO:0000313" key="3">
    <source>
        <dbReference type="Proteomes" id="UP000479710"/>
    </source>
</evidence>
<dbReference type="AlphaFoldDB" id="A0A6G1BYY5"/>
<feature type="compositionally biased region" description="Gly residues" evidence="1">
    <location>
        <begin position="22"/>
        <end position="33"/>
    </location>
</feature>